<protein>
    <recommendedName>
        <fullName evidence="6">tRNA wybutosine-synthesizing protein 4</fullName>
        <ecNumber evidence="5">2.1.1.290</ecNumber>
        <ecNumber evidence="4">2.3.1.231</ecNumber>
    </recommendedName>
    <alternativeName>
        <fullName evidence="12">tRNA(Phe) (7-(3-amino-3-(methoxycarbonyl)propyl)wyosine(37)-N)-methoxycarbonyltransferase</fullName>
    </alternativeName>
    <alternativeName>
        <fullName evidence="11">tRNA(Phe) (7-(3-amino-3-carboxypropyl)wyosine(37)-O)-methyltransferase</fullName>
    </alternativeName>
</protein>
<evidence type="ECO:0000256" key="5">
    <source>
        <dbReference type="ARBA" id="ARBA00012779"/>
    </source>
</evidence>
<dbReference type="RefSeq" id="XP_035689312.1">
    <property type="nucleotide sequence ID" value="XM_035833419.1"/>
</dbReference>
<evidence type="ECO:0000256" key="2">
    <source>
        <dbReference type="ARBA" id="ARBA00004797"/>
    </source>
</evidence>
<dbReference type="FunFam" id="3.40.50.150:FF:000207">
    <property type="entry name" value="Leucine carboxyl methyltransferase 2"/>
    <property type="match status" value="1"/>
</dbReference>
<evidence type="ECO:0000256" key="3">
    <source>
        <dbReference type="ARBA" id="ARBA00010703"/>
    </source>
</evidence>
<dbReference type="SUPFAM" id="SSF53335">
    <property type="entry name" value="S-adenosyl-L-methionine-dependent methyltransferases"/>
    <property type="match status" value="1"/>
</dbReference>
<dbReference type="Gene3D" id="2.120.10.80">
    <property type="entry name" value="Kelch-type beta propeller"/>
    <property type="match status" value="2"/>
</dbReference>
<sequence>MAASSKSGTSSKKAKKSKSRNDTAVQGTNDNSIVSKCSMCMLGYFNDDFLGRFVAKPVRRAPLINRGYYIRAKAIDHVLKSFLSAHQGIKTQLVSLGAGFDSTYFRLKSEGLLENTVFYEVDFPEVTQRKSDMIQAYELLLKLVGEDSRVVENGIVSPCYKLIGADLRKVNILQCLLEHHGIHPDCPTLLLSECVITYMGVKSSNAVIRWASETFSHAVFVTYEQVYPNDGFGAVMQNHFKKLGTPLMNVQRYKTLEHQQQRYLDLGWTTVCATDMNHFYTTLIPQEEKLRVDNIEVFDEFEEWHLKCSHYAVVCALKGSTVPSLSGTILPDINPRTLEAITSQDSQQQDLCLSWRNETFGNGSVKRFGHASASLPGGKIITFGGFGERGNQHTRLCLVQLLDVASGSCLPVEPVGKELGPLLFHTANAVSDDTVVVFGGRTSPYKPKGELLKLKVIPTLERDTDQEPSWLYECETVQCTGDSPCPRWRHSSSLVSIEGKKFLIVYGGRTGSNTVLGDVHVLGLDKMEWLQVLVSGSPPSPRHSHSCATWNDQVIVTGGLCEDLQPSAAVHLATCTPEPQGGMTVVWMELEVTPPLSPRYSHTSHVYRNSLLLVGGVNPENNYPPGLTVMDLGSGMWKEYAFPECPLERPIMVHNHTSYLLSKDELLIIGGGGNCFSFGTHLNNGPLTLDISLCSL</sequence>
<evidence type="ECO:0000256" key="1">
    <source>
        <dbReference type="ARBA" id="ARBA00001806"/>
    </source>
</evidence>
<dbReference type="InterPro" id="IPR011043">
    <property type="entry name" value="Gal_Oxase/kelch_b-propeller"/>
</dbReference>
<dbReference type="InterPro" id="IPR007213">
    <property type="entry name" value="Ppm1/Ppm2/Tcmp"/>
</dbReference>
<reference evidence="16" key="2">
    <citation type="submission" date="2025-08" db="UniProtKB">
        <authorList>
            <consortium name="RefSeq"/>
        </authorList>
    </citation>
    <scope>IDENTIFICATION</scope>
    <source>
        <strain evidence="16">S238N-H82</strain>
        <tissue evidence="16">Testes</tissue>
    </source>
</reference>
<comment type="similarity">
    <text evidence="3">Belongs to the methyltransferase superfamily. LCMT family.</text>
</comment>
<organism evidence="15 16">
    <name type="scientific">Branchiostoma floridae</name>
    <name type="common">Florida lancelet</name>
    <name type="synonym">Amphioxus</name>
    <dbReference type="NCBI Taxonomy" id="7739"/>
    <lineage>
        <taxon>Eukaryota</taxon>
        <taxon>Metazoa</taxon>
        <taxon>Chordata</taxon>
        <taxon>Cephalochordata</taxon>
        <taxon>Leptocardii</taxon>
        <taxon>Amphioxiformes</taxon>
        <taxon>Branchiostomatidae</taxon>
        <taxon>Branchiostoma</taxon>
    </lineage>
</organism>
<comment type="pathway">
    <text evidence="2">tRNA modification; wybutosine-tRNA(Phe) biosynthesis.</text>
</comment>
<proteinExistence type="inferred from homology"/>
<keyword evidence="8" id="KW-0808">Transferase</keyword>
<dbReference type="Pfam" id="PF04072">
    <property type="entry name" value="LCM"/>
    <property type="match status" value="1"/>
</dbReference>
<evidence type="ECO:0000256" key="6">
    <source>
        <dbReference type="ARBA" id="ARBA00018045"/>
    </source>
</evidence>
<comment type="catalytic activity">
    <reaction evidence="1">
        <text>7-[(3S)-3-amino-3-carboxypropyl]wyosine(37) in tRNA(Phe) + S-adenosyl-L-methionine = 7-[(3S)-(3-amino-3-methoxycarbonyl)propyl]wyosine(37) in tRNA(Phe) + S-adenosyl-L-homocysteine</text>
        <dbReference type="Rhea" id="RHEA:36903"/>
        <dbReference type="Rhea" id="RHEA-COMP:10379"/>
        <dbReference type="Rhea" id="RHEA-COMP:11844"/>
        <dbReference type="ChEBI" id="CHEBI:57856"/>
        <dbReference type="ChEBI" id="CHEBI:59789"/>
        <dbReference type="ChEBI" id="CHEBI:73543"/>
        <dbReference type="ChEBI" id="CHEBI:74275"/>
        <dbReference type="EC" id="2.1.1.290"/>
    </reaction>
</comment>
<dbReference type="Pfam" id="PF24681">
    <property type="entry name" value="Kelch_KLHDC2_KLHL20_DRC7"/>
    <property type="match status" value="1"/>
</dbReference>
<dbReference type="OMA" id="FCILEQF"/>
<dbReference type="EC" id="2.1.1.290" evidence="5"/>
<feature type="compositionally biased region" description="Low complexity" evidence="14">
    <location>
        <begin position="1"/>
        <end position="11"/>
    </location>
</feature>
<evidence type="ECO:0000256" key="7">
    <source>
        <dbReference type="ARBA" id="ARBA00022603"/>
    </source>
</evidence>
<evidence type="ECO:0000256" key="8">
    <source>
        <dbReference type="ARBA" id="ARBA00022679"/>
    </source>
</evidence>
<dbReference type="AlphaFoldDB" id="A0A9J7N1J2"/>
<gene>
    <name evidence="16" type="primary">LOC118424723</name>
</gene>
<keyword evidence="10" id="KW-0819">tRNA processing</keyword>
<evidence type="ECO:0000256" key="14">
    <source>
        <dbReference type="SAM" id="MobiDB-lite"/>
    </source>
</evidence>
<dbReference type="PANTHER" id="PTHR46529">
    <property type="entry name" value="TRNA WYBUTOSINE-SYNTHESIZING PROTEIN 4"/>
    <property type="match status" value="1"/>
</dbReference>
<dbReference type="GeneID" id="118424723"/>
<evidence type="ECO:0000256" key="13">
    <source>
        <dbReference type="ARBA" id="ARBA00049250"/>
    </source>
</evidence>
<dbReference type="GO" id="GO:0030488">
    <property type="term" value="P:tRNA methylation"/>
    <property type="evidence" value="ECO:0000318"/>
    <property type="project" value="GO_Central"/>
</dbReference>
<feature type="region of interest" description="Disordered" evidence="14">
    <location>
        <begin position="1"/>
        <end position="27"/>
    </location>
</feature>
<dbReference type="SUPFAM" id="SSF50965">
    <property type="entry name" value="Galactose oxidase, central domain"/>
    <property type="match status" value="2"/>
</dbReference>
<evidence type="ECO:0000256" key="10">
    <source>
        <dbReference type="ARBA" id="ARBA00022694"/>
    </source>
</evidence>
<evidence type="ECO:0000256" key="4">
    <source>
        <dbReference type="ARBA" id="ARBA00012155"/>
    </source>
</evidence>
<dbReference type="KEGG" id="bfo:118424723"/>
<dbReference type="GO" id="GO:0031591">
    <property type="term" value="P:wybutosine biosynthetic process"/>
    <property type="evidence" value="ECO:0000318"/>
    <property type="project" value="GO_Central"/>
</dbReference>
<dbReference type="Proteomes" id="UP000001554">
    <property type="component" value="Chromosome 10"/>
</dbReference>
<dbReference type="OrthoDB" id="203237at2759"/>
<dbReference type="GO" id="GO:0008175">
    <property type="term" value="F:tRNA methyltransferase activity"/>
    <property type="evidence" value="ECO:0000318"/>
    <property type="project" value="GO_Central"/>
</dbReference>
<evidence type="ECO:0000313" key="15">
    <source>
        <dbReference type="Proteomes" id="UP000001554"/>
    </source>
</evidence>
<comment type="catalytic activity">
    <reaction evidence="13">
        <text>7-[(3S)-(3-amino-3-methoxycarbonyl)propyl]wyosine(37) in tRNA(Phe) + S-adenosyl-L-methionine + CO2 = wybutosine(37) in tRNA(Phe) + S-adenosyl-L-homocysteine + 2 H(+)</text>
        <dbReference type="Rhea" id="RHEA:37119"/>
        <dbReference type="Rhea" id="RHEA-COMP:11844"/>
        <dbReference type="Rhea" id="RHEA-COMP:11847"/>
        <dbReference type="ChEBI" id="CHEBI:15378"/>
        <dbReference type="ChEBI" id="CHEBI:16526"/>
        <dbReference type="ChEBI" id="CHEBI:57856"/>
        <dbReference type="ChEBI" id="CHEBI:59789"/>
        <dbReference type="ChEBI" id="CHEBI:73544"/>
        <dbReference type="ChEBI" id="CHEBI:74275"/>
        <dbReference type="EC" id="2.3.1.231"/>
    </reaction>
</comment>
<dbReference type="EC" id="2.3.1.231" evidence="4"/>
<dbReference type="InterPro" id="IPR015915">
    <property type="entry name" value="Kelch-typ_b-propeller"/>
</dbReference>
<keyword evidence="15" id="KW-1185">Reference proteome</keyword>
<keyword evidence="9" id="KW-0949">S-adenosyl-L-methionine</keyword>
<name>A0A9J7N1J2_BRAFL</name>
<evidence type="ECO:0000313" key="16">
    <source>
        <dbReference type="RefSeq" id="XP_035689312.1"/>
    </source>
</evidence>
<keyword evidence="7" id="KW-0489">Methyltransferase</keyword>
<dbReference type="Gene3D" id="3.40.50.150">
    <property type="entry name" value="Vaccinia Virus protein VP39"/>
    <property type="match status" value="1"/>
</dbReference>
<accession>A0A9J7N1J2</accession>
<evidence type="ECO:0000256" key="9">
    <source>
        <dbReference type="ARBA" id="ARBA00022691"/>
    </source>
</evidence>
<dbReference type="PANTHER" id="PTHR46529:SF1">
    <property type="entry name" value="TRNA WYBUTOSINE-SYNTHESIZING PROTEIN 4"/>
    <property type="match status" value="1"/>
</dbReference>
<evidence type="ECO:0000256" key="12">
    <source>
        <dbReference type="ARBA" id="ARBA00030847"/>
    </source>
</evidence>
<reference evidence="15" key="1">
    <citation type="journal article" date="2020" name="Nat. Ecol. Evol.">
        <title>Deeply conserved synteny resolves early events in vertebrate evolution.</title>
        <authorList>
            <person name="Simakov O."/>
            <person name="Marletaz F."/>
            <person name="Yue J.X."/>
            <person name="O'Connell B."/>
            <person name="Jenkins J."/>
            <person name="Brandt A."/>
            <person name="Calef R."/>
            <person name="Tung C.H."/>
            <person name="Huang T.K."/>
            <person name="Schmutz J."/>
            <person name="Satoh N."/>
            <person name="Yu J.K."/>
            <person name="Putnam N.H."/>
            <person name="Green R.E."/>
            <person name="Rokhsar D.S."/>
        </authorList>
    </citation>
    <scope>NUCLEOTIDE SEQUENCE [LARGE SCALE GENOMIC DNA]</scope>
    <source>
        <strain evidence="15">S238N-H82</strain>
    </source>
</reference>
<evidence type="ECO:0000256" key="11">
    <source>
        <dbReference type="ARBA" id="ARBA00029750"/>
    </source>
</evidence>
<dbReference type="InterPro" id="IPR029063">
    <property type="entry name" value="SAM-dependent_MTases_sf"/>
</dbReference>